<keyword evidence="2" id="KW-1003">Cell membrane</keyword>
<evidence type="ECO:0000256" key="4">
    <source>
        <dbReference type="ARBA" id="ARBA00022519"/>
    </source>
</evidence>
<dbReference type="GO" id="GO:0016020">
    <property type="term" value="C:membrane"/>
    <property type="evidence" value="ECO:0007669"/>
    <property type="project" value="InterPro"/>
</dbReference>
<dbReference type="SMART" id="SM00382">
    <property type="entry name" value="AAA"/>
    <property type="match status" value="1"/>
</dbReference>
<dbReference type="InterPro" id="IPR017871">
    <property type="entry name" value="ABC_transporter-like_CS"/>
</dbReference>
<dbReference type="InterPro" id="IPR005116">
    <property type="entry name" value="Transp-assoc_OB_typ1"/>
</dbReference>
<dbReference type="SUPFAM" id="SSF52540">
    <property type="entry name" value="P-loop containing nucleoside triphosphate hydrolases"/>
    <property type="match status" value="1"/>
</dbReference>
<evidence type="ECO:0000256" key="3">
    <source>
        <dbReference type="ARBA" id="ARBA00022505"/>
    </source>
</evidence>
<dbReference type="PROSITE" id="PS51866">
    <property type="entry name" value="MOP"/>
    <property type="match status" value="1"/>
</dbReference>
<dbReference type="GO" id="GO:0016887">
    <property type="term" value="F:ATP hydrolysis activity"/>
    <property type="evidence" value="ECO:0007669"/>
    <property type="project" value="InterPro"/>
</dbReference>
<evidence type="ECO:0000256" key="1">
    <source>
        <dbReference type="ARBA" id="ARBA00022448"/>
    </source>
</evidence>
<comment type="caution">
    <text evidence="12">The sequence shown here is derived from an EMBL/GenBank/DDBJ whole genome shotgun (WGS) entry which is preliminary data.</text>
</comment>
<evidence type="ECO:0000256" key="6">
    <source>
        <dbReference type="ARBA" id="ARBA00022840"/>
    </source>
</evidence>
<dbReference type="PROSITE" id="PS50893">
    <property type="entry name" value="ABC_TRANSPORTER_2"/>
    <property type="match status" value="1"/>
</dbReference>
<keyword evidence="5" id="KW-0547">Nucleotide-binding</keyword>
<evidence type="ECO:0000256" key="5">
    <source>
        <dbReference type="ARBA" id="ARBA00022741"/>
    </source>
</evidence>
<accession>A0A7X7LUV5</accession>
<dbReference type="SUPFAM" id="SSF50331">
    <property type="entry name" value="MOP-like"/>
    <property type="match status" value="1"/>
</dbReference>
<feature type="domain" description="Mop" evidence="11">
    <location>
        <begin position="329"/>
        <end position="394"/>
    </location>
</feature>
<evidence type="ECO:0000259" key="11">
    <source>
        <dbReference type="PROSITE" id="PS51866"/>
    </source>
</evidence>
<evidence type="ECO:0000259" key="10">
    <source>
        <dbReference type="PROSITE" id="PS50893"/>
    </source>
</evidence>
<keyword evidence="7" id="KW-1278">Translocase</keyword>
<dbReference type="Proteomes" id="UP000536534">
    <property type="component" value="Unassembled WGS sequence"/>
</dbReference>
<gene>
    <name evidence="12" type="primary">modC</name>
    <name evidence="12" type="ORF">GX576_03755</name>
</gene>
<keyword evidence="3 9" id="KW-0500">Molybdenum</keyword>
<proteinExistence type="predicted"/>
<dbReference type="PANTHER" id="PTHR43514">
    <property type="entry name" value="ABC TRANSPORTER I FAMILY MEMBER 10"/>
    <property type="match status" value="1"/>
</dbReference>
<evidence type="ECO:0000313" key="13">
    <source>
        <dbReference type="Proteomes" id="UP000536534"/>
    </source>
</evidence>
<organism evidence="12 13">
    <name type="scientific">Thauera phenolivorans</name>
    <dbReference type="NCBI Taxonomy" id="1792543"/>
    <lineage>
        <taxon>Bacteria</taxon>
        <taxon>Pseudomonadati</taxon>
        <taxon>Pseudomonadota</taxon>
        <taxon>Betaproteobacteria</taxon>
        <taxon>Rhodocyclales</taxon>
        <taxon>Zoogloeaceae</taxon>
        <taxon>Thauera</taxon>
    </lineage>
</organism>
<dbReference type="EMBL" id="JAAYYV010000099">
    <property type="protein sequence ID" value="NLF53510.1"/>
    <property type="molecule type" value="Genomic_DNA"/>
</dbReference>
<dbReference type="Gene3D" id="3.40.50.300">
    <property type="entry name" value="P-loop containing nucleotide triphosphate hydrolases"/>
    <property type="match status" value="1"/>
</dbReference>
<evidence type="ECO:0000256" key="2">
    <source>
        <dbReference type="ARBA" id="ARBA00022475"/>
    </source>
</evidence>
<name>A0A7X7LUV5_9RHOO</name>
<keyword evidence="1" id="KW-0813">Transport</keyword>
<dbReference type="AlphaFoldDB" id="A0A7X7LUV5"/>
<dbReference type="InterPro" id="IPR011868">
    <property type="entry name" value="ModC_ABC_ATP-bd"/>
</dbReference>
<dbReference type="Pfam" id="PF03459">
    <property type="entry name" value="TOBE"/>
    <property type="match status" value="1"/>
</dbReference>
<keyword evidence="8" id="KW-0472">Membrane</keyword>
<dbReference type="PROSITE" id="PS00211">
    <property type="entry name" value="ABC_TRANSPORTER_1"/>
    <property type="match status" value="1"/>
</dbReference>
<reference evidence="12 13" key="1">
    <citation type="journal article" date="2020" name="Biotechnol. Biofuels">
        <title>New insights from the biogas microbiome by comprehensive genome-resolved metagenomics of nearly 1600 species originating from multiple anaerobic digesters.</title>
        <authorList>
            <person name="Campanaro S."/>
            <person name="Treu L."/>
            <person name="Rodriguez-R L.M."/>
            <person name="Kovalovszki A."/>
            <person name="Ziels R.M."/>
            <person name="Maus I."/>
            <person name="Zhu X."/>
            <person name="Kougias P.G."/>
            <person name="Basile A."/>
            <person name="Luo G."/>
            <person name="Schluter A."/>
            <person name="Konstantinidis K.T."/>
            <person name="Angelidaki I."/>
        </authorList>
    </citation>
    <scope>NUCLEOTIDE SEQUENCE [LARGE SCALE GENOMIC DNA]</scope>
    <source>
        <strain evidence="12">AS06rmzACSIP_256</strain>
    </source>
</reference>
<keyword evidence="6 12" id="KW-0067">ATP-binding</keyword>
<dbReference type="InterPro" id="IPR003593">
    <property type="entry name" value="AAA+_ATPase"/>
</dbReference>
<sequence length="394" mass="42783">MRARTGSPAAWWPSPSSCCCCFIPAAAAGRTGPEMGEGIEARFRLPLGDFALEVALELPGRGVSALFGHSGSGKTTLLRCIAGLERAPQARLVVNGECWQDSARGIFLPTHRREIGYVFQEASLFPHLSVRRNLEFGERRIAVAARRVSLPQACALLGIEHLLERMPDGLSGGERQRVAIARALLTSPRLLLMDEPMAALDAARKAEILPYLERLHDELEIPLLYVSHSIEEVVRLADHLVLLADGRVMAHGELRAMLARLDLPIAFAEDAGVVVDAVVAGHDEAYHLTRLAFPGGEVVVTRQPAEAGRRLRFRIHARDVSLADHRVEGSSIVNLLPVTITEIVGADSPAHVLVGMDAGGTPLVARITRRSCDQLVVRPGRRMWAQIKSVALLG</sequence>
<dbReference type="GO" id="GO:0140359">
    <property type="term" value="F:ABC-type transporter activity"/>
    <property type="evidence" value="ECO:0007669"/>
    <property type="project" value="InterPro"/>
</dbReference>
<dbReference type="InterPro" id="IPR008995">
    <property type="entry name" value="Mo/tungstate-bd_C_term_dom"/>
</dbReference>
<keyword evidence="4" id="KW-0997">Cell inner membrane</keyword>
<dbReference type="InterPro" id="IPR050334">
    <property type="entry name" value="Molybdenum_import_ModC"/>
</dbReference>
<dbReference type="NCBIfam" id="TIGR02142">
    <property type="entry name" value="modC_ABC"/>
    <property type="match status" value="1"/>
</dbReference>
<evidence type="ECO:0000256" key="7">
    <source>
        <dbReference type="ARBA" id="ARBA00022967"/>
    </source>
</evidence>
<dbReference type="InterPro" id="IPR027417">
    <property type="entry name" value="P-loop_NTPase"/>
</dbReference>
<dbReference type="OrthoDB" id="5298774at2"/>
<dbReference type="GO" id="GO:0005524">
    <property type="term" value="F:ATP binding"/>
    <property type="evidence" value="ECO:0007669"/>
    <property type="project" value="UniProtKB-KW"/>
</dbReference>
<dbReference type="InterPro" id="IPR004606">
    <property type="entry name" value="Mop_domain"/>
</dbReference>
<dbReference type="Gene3D" id="2.40.50.100">
    <property type="match status" value="1"/>
</dbReference>
<evidence type="ECO:0000256" key="9">
    <source>
        <dbReference type="PROSITE-ProRule" id="PRU01213"/>
    </source>
</evidence>
<dbReference type="Pfam" id="PF00005">
    <property type="entry name" value="ABC_tran"/>
    <property type="match status" value="1"/>
</dbReference>
<evidence type="ECO:0000256" key="8">
    <source>
        <dbReference type="ARBA" id="ARBA00023136"/>
    </source>
</evidence>
<evidence type="ECO:0000313" key="12">
    <source>
        <dbReference type="EMBL" id="NLF53510.1"/>
    </source>
</evidence>
<dbReference type="GO" id="GO:0015098">
    <property type="term" value="F:molybdate ion transmembrane transporter activity"/>
    <property type="evidence" value="ECO:0007669"/>
    <property type="project" value="InterPro"/>
</dbReference>
<protein>
    <submittedName>
        <fullName evidence="12">Molybdenum ABC transporter ATP-binding protein</fullName>
    </submittedName>
</protein>
<dbReference type="PANTHER" id="PTHR43514:SF10">
    <property type="entry name" value="MOLYBDENUM IMPORT ATP-BINDING PROTEIN MODC 2"/>
    <property type="match status" value="1"/>
</dbReference>
<dbReference type="InterPro" id="IPR003439">
    <property type="entry name" value="ABC_transporter-like_ATP-bd"/>
</dbReference>
<feature type="domain" description="ABC transporter" evidence="10">
    <location>
        <begin position="34"/>
        <end position="270"/>
    </location>
</feature>